<accession>A0ABP8MW02</accession>
<evidence type="ECO:0000313" key="2">
    <source>
        <dbReference type="Proteomes" id="UP001501410"/>
    </source>
</evidence>
<dbReference type="Proteomes" id="UP001501410">
    <property type="component" value="Unassembled WGS sequence"/>
</dbReference>
<keyword evidence="2" id="KW-1185">Reference proteome</keyword>
<proteinExistence type="predicted"/>
<evidence type="ECO:0000313" key="1">
    <source>
        <dbReference type="EMBL" id="GAA4455772.1"/>
    </source>
</evidence>
<gene>
    <name evidence="1" type="ORF">GCM10023092_19970</name>
</gene>
<dbReference type="EMBL" id="BAABEZ010000022">
    <property type="protein sequence ID" value="GAA4455772.1"/>
    <property type="molecule type" value="Genomic_DNA"/>
</dbReference>
<protein>
    <submittedName>
        <fullName evidence="1">Uncharacterized protein</fullName>
    </submittedName>
</protein>
<reference evidence="2" key="1">
    <citation type="journal article" date="2019" name="Int. J. Syst. Evol. Microbiol.">
        <title>The Global Catalogue of Microorganisms (GCM) 10K type strain sequencing project: providing services to taxonomists for standard genome sequencing and annotation.</title>
        <authorList>
            <consortium name="The Broad Institute Genomics Platform"/>
            <consortium name="The Broad Institute Genome Sequencing Center for Infectious Disease"/>
            <person name="Wu L."/>
            <person name="Ma J."/>
        </authorList>
    </citation>
    <scope>NUCLEOTIDE SEQUENCE [LARGE SCALE GENOMIC DNA]</scope>
    <source>
        <strain evidence="2">JCM 31921</strain>
    </source>
</reference>
<sequence length="103" mass="11873">MVTIKPTLRIALRPLTAHTVHHHRHETNSFSRSRSKYYVSRATGLVKTIRAKASLPKIDPINKGYLKKQIALSGVIAARHLLNIHYRILPERKIYLKEQKLTV</sequence>
<comment type="caution">
    <text evidence="1">The sequence shown here is derived from an EMBL/GenBank/DDBJ whole genome shotgun (WGS) entry which is preliminary data.</text>
</comment>
<name>A0ABP8MW02_9BACT</name>
<organism evidence="1 2">
    <name type="scientific">Rurimicrobium arvi</name>
    <dbReference type="NCBI Taxonomy" id="2049916"/>
    <lineage>
        <taxon>Bacteria</taxon>
        <taxon>Pseudomonadati</taxon>
        <taxon>Bacteroidota</taxon>
        <taxon>Chitinophagia</taxon>
        <taxon>Chitinophagales</taxon>
        <taxon>Chitinophagaceae</taxon>
        <taxon>Rurimicrobium</taxon>
    </lineage>
</organism>